<name>A0A679I6V0_9RHOO</name>
<dbReference type="InterPro" id="IPR011990">
    <property type="entry name" value="TPR-like_helical_dom_sf"/>
</dbReference>
<dbReference type="PANTHER" id="PTHR45586">
    <property type="entry name" value="TPR REPEAT-CONTAINING PROTEIN PA4667"/>
    <property type="match status" value="1"/>
</dbReference>
<organism evidence="3 4">
    <name type="scientific">Fluviibacter phosphoraccumulans</name>
    <dbReference type="NCBI Taxonomy" id="1751046"/>
    <lineage>
        <taxon>Bacteria</taxon>
        <taxon>Pseudomonadati</taxon>
        <taxon>Pseudomonadota</taxon>
        <taxon>Betaproteobacteria</taxon>
        <taxon>Rhodocyclales</taxon>
        <taxon>Fluviibacteraceae</taxon>
        <taxon>Fluviibacter</taxon>
    </lineage>
</organism>
<evidence type="ECO:0000256" key="1">
    <source>
        <dbReference type="ARBA" id="ARBA00022737"/>
    </source>
</evidence>
<dbReference type="SMART" id="SM00028">
    <property type="entry name" value="TPR"/>
    <property type="match status" value="4"/>
</dbReference>
<dbReference type="EMBL" id="AP022345">
    <property type="protein sequence ID" value="BBU68526.1"/>
    <property type="molecule type" value="Genomic_DNA"/>
</dbReference>
<dbReference type="AlphaFoldDB" id="A0A679I6V0"/>
<dbReference type="SUPFAM" id="SSF48452">
    <property type="entry name" value="TPR-like"/>
    <property type="match status" value="3"/>
</dbReference>
<keyword evidence="2" id="KW-0802">TPR repeat</keyword>
<gene>
    <name evidence="3" type="ORF">ICHIAU1_08090</name>
</gene>
<dbReference type="PROSITE" id="PS50005">
    <property type="entry name" value="TPR"/>
    <property type="match status" value="1"/>
</dbReference>
<dbReference type="Proteomes" id="UP000463961">
    <property type="component" value="Chromosome"/>
</dbReference>
<evidence type="ECO:0000313" key="4">
    <source>
        <dbReference type="Proteomes" id="UP000463961"/>
    </source>
</evidence>
<reference evidence="4" key="1">
    <citation type="submission" date="2020-01" db="EMBL/GenBank/DDBJ databases">
        <title>Phosphoaccumulans saitamaens gen. nov., sp. nov., a polyphosphate accumulating bacterium isolated from surface river water.</title>
        <authorList>
            <person name="Watanabe K."/>
            <person name="Suda W."/>
        </authorList>
    </citation>
    <scope>NUCLEOTIDE SEQUENCE [LARGE SCALE GENOMIC DNA]</scope>
    <source>
        <strain evidence="4">ICHIAU1</strain>
    </source>
</reference>
<sequence length="558" mass="61588">MATVDTPAQVVFEVVLAEIALKRDKPQVALAAYADLALKYNDPEIFRRTFEVAALNRQPELMLEAARLWVEKEPDSTEALNILASTQLLLGRYAEAQPILLRYFALLPEDRRSQEFLRLGQRFPAQADPQRILKLIDAVTASYQSVPDAQLARAQAALRAGDDAMALEAVQRARRLQPDSEPGVLLYAQILSKRSPVAALNALADYLSTYPNASSIRAIYAQQLLVADKSADARAQLQILVAQAGIGPEPLFAAAAIAIQAQDPPLAIRGLQRLLTMDSVDASLIEYNLGLAYESQGELAKSRAEQQGEATADADAVVHYLKVLPGEYYVAARMRAANLLARQGDLDAARALLQTTPARDSATRAELVIGEATLVRDSGDVAGAFRLVDAALKKDPASILLRYERGMLAERSGQMALFEQSMREVIKRDPKYAQAYNALGFTYADRNMHLKESRVLLEKALSLSPNDPFILDSMGWLYYREKNYSVALEFLNRAVSLRQDPEIIEHQIVVLKAMGRDDEAIRIWRAGLQQFPDSKELRARGKALGLDRALPLPPSQSL</sequence>
<accession>A0A679I6V0</accession>
<keyword evidence="4" id="KW-1185">Reference proteome</keyword>
<evidence type="ECO:0000313" key="3">
    <source>
        <dbReference type="EMBL" id="BBU68526.1"/>
    </source>
</evidence>
<evidence type="ECO:0000256" key="2">
    <source>
        <dbReference type="ARBA" id="ARBA00022803"/>
    </source>
</evidence>
<proteinExistence type="predicted"/>
<dbReference type="InterPro" id="IPR051012">
    <property type="entry name" value="CellSynth/LPSAsmb/PSIAsmb"/>
</dbReference>
<dbReference type="PANTHER" id="PTHR45586:SF16">
    <property type="entry name" value="DOMAIN PROTEIN, PUTATIVE-RELATED"/>
    <property type="match status" value="1"/>
</dbReference>
<protein>
    <submittedName>
        <fullName evidence="3">Uncharacterized protein</fullName>
    </submittedName>
</protein>
<keyword evidence="1" id="KW-0677">Repeat</keyword>
<dbReference type="Gene3D" id="1.25.40.10">
    <property type="entry name" value="Tetratricopeptide repeat domain"/>
    <property type="match status" value="3"/>
</dbReference>
<dbReference type="Pfam" id="PF13432">
    <property type="entry name" value="TPR_16"/>
    <property type="match status" value="3"/>
</dbReference>
<dbReference type="InterPro" id="IPR019734">
    <property type="entry name" value="TPR_rpt"/>
</dbReference>